<dbReference type="Proteomes" id="UP000325902">
    <property type="component" value="Unassembled WGS sequence"/>
</dbReference>
<feature type="compositionally biased region" description="Polar residues" evidence="5">
    <location>
        <begin position="338"/>
        <end position="349"/>
    </location>
</feature>
<evidence type="ECO:0000256" key="4">
    <source>
        <dbReference type="ARBA" id="ARBA00023136"/>
    </source>
</evidence>
<feature type="compositionally biased region" description="Basic and acidic residues" evidence="5">
    <location>
        <begin position="288"/>
        <end position="301"/>
    </location>
</feature>
<feature type="region of interest" description="Disordered" evidence="5">
    <location>
        <begin position="136"/>
        <end position="180"/>
    </location>
</feature>
<keyword evidence="2 6" id="KW-0812">Transmembrane</keyword>
<accession>A0A5N5DSU9</accession>
<evidence type="ECO:0000256" key="2">
    <source>
        <dbReference type="ARBA" id="ARBA00022692"/>
    </source>
</evidence>
<gene>
    <name evidence="8" type="ORF">DBV05_g292</name>
</gene>
<reference evidence="8 9" key="1">
    <citation type="journal article" date="2019" name="Sci. Rep.">
        <title>A multi-omics analysis of the grapevine pathogen Lasiodiplodia theobromae reveals that temperature affects the expression of virulence- and pathogenicity-related genes.</title>
        <authorList>
            <person name="Felix C."/>
            <person name="Meneses R."/>
            <person name="Goncalves M.F.M."/>
            <person name="Tilleman L."/>
            <person name="Duarte A.S."/>
            <person name="Jorrin-Novo J.V."/>
            <person name="Van de Peer Y."/>
            <person name="Deforce D."/>
            <person name="Van Nieuwerburgh F."/>
            <person name="Esteves A.C."/>
            <person name="Alves A."/>
        </authorList>
    </citation>
    <scope>NUCLEOTIDE SEQUENCE [LARGE SCALE GENOMIC DNA]</scope>
    <source>
        <strain evidence="8 9">LA-SOL3</strain>
    </source>
</reference>
<dbReference type="AlphaFoldDB" id="A0A5N5DSU9"/>
<feature type="signal peptide" evidence="7">
    <location>
        <begin position="1"/>
        <end position="33"/>
    </location>
</feature>
<keyword evidence="9" id="KW-1185">Reference proteome</keyword>
<dbReference type="InterPro" id="IPR051694">
    <property type="entry name" value="Immunoregulatory_rcpt-like"/>
</dbReference>
<evidence type="ECO:0000256" key="3">
    <source>
        <dbReference type="ARBA" id="ARBA00022989"/>
    </source>
</evidence>
<feature type="compositionally biased region" description="Pro residues" evidence="5">
    <location>
        <begin position="323"/>
        <end position="332"/>
    </location>
</feature>
<comment type="subcellular location">
    <subcellularLocation>
        <location evidence="1">Membrane</location>
        <topology evidence="1">Single-pass membrane protein</topology>
    </subcellularLocation>
</comment>
<dbReference type="GO" id="GO:0071944">
    <property type="term" value="C:cell periphery"/>
    <property type="evidence" value="ECO:0007669"/>
    <property type="project" value="UniProtKB-ARBA"/>
</dbReference>
<feature type="chain" id="PRO_5024951954" evidence="7">
    <location>
        <begin position="34"/>
        <end position="392"/>
    </location>
</feature>
<sequence length="392" mass="41593">MRVNVAFGILVGFAMLELLLLQVAVLAHGYAHAITKPAFLPTSAEGGGGILAKRNEDNRICNMGGEITCGLRSFCLADADGFLMCCPDVHNQIPYCLRYYNDQYSVNSYLCTSSRPGDISMRMVGGLVASIPRWEPIHPDSVTSDQPAQPTVTTTAEPGTVAEISSESTESHESVITSSASGGAPTIVTITVNGQYGQTNTSTAASTSKPSTASDNESSQSDTGKKAGIAIGVLLVCGLAAVGAWFVYRRYLKLRRNNQNALWQSPSAGPHHNPNAVELDAMDTRRVEMDHSPASRSEMDASPRPSELASPPPALELPTDKLPSPPVSPLPPLDNGVPNGSRSPVSPLNSPVPEAAPGRYGVGGYLNPEYALRDGLYPDEDDRQVAENKIAF</sequence>
<organism evidence="8 9">
    <name type="scientific">Lasiodiplodia theobromae</name>
    <dbReference type="NCBI Taxonomy" id="45133"/>
    <lineage>
        <taxon>Eukaryota</taxon>
        <taxon>Fungi</taxon>
        <taxon>Dikarya</taxon>
        <taxon>Ascomycota</taxon>
        <taxon>Pezizomycotina</taxon>
        <taxon>Dothideomycetes</taxon>
        <taxon>Dothideomycetes incertae sedis</taxon>
        <taxon>Botryosphaeriales</taxon>
        <taxon>Botryosphaeriaceae</taxon>
        <taxon>Lasiodiplodia</taxon>
    </lineage>
</organism>
<proteinExistence type="predicted"/>
<evidence type="ECO:0000256" key="7">
    <source>
        <dbReference type="SAM" id="SignalP"/>
    </source>
</evidence>
<comment type="caution">
    <text evidence="8">The sequence shown here is derived from an EMBL/GenBank/DDBJ whole genome shotgun (WGS) entry which is preliminary data.</text>
</comment>
<evidence type="ECO:0000256" key="5">
    <source>
        <dbReference type="SAM" id="MobiDB-lite"/>
    </source>
</evidence>
<keyword evidence="3 6" id="KW-1133">Transmembrane helix</keyword>
<feature type="transmembrane region" description="Helical" evidence="6">
    <location>
        <begin position="227"/>
        <end position="248"/>
    </location>
</feature>
<evidence type="ECO:0000256" key="1">
    <source>
        <dbReference type="ARBA" id="ARBA00004167"/>
    </source>
</evidence>
<keyword evidence="4 6" id="KW-0472">Membrane</keyword>
<name>A0A5N5DSU9_9PEZI</name>
<feature type="compositionally biased region" description="Low complexity" evidence="5">
    <location>
        <begin position="163"/>
        <end position="179"/>
    </location>
</feature>
<feature type="region of interest" description="Disordered" evidence="5">
    <location>
        <begin position="200"/>
        <end position="224"/>
    </location>
</feature>
<dbReference type="OrthoDB" id="10605743at2759"/>
<evidence type="ECO:0000256" key="6">
    <source>
        <dbReference type="SAM" id="Phobius"/>
    </source>
</evidence>
<feature type="compositionally biased region" description="Low complexity" evidence="5">
    <location>
        <begin position="200"/>
        <end position="214"/>
    </location>
</feature>
<dbReference type="PANTHER" id="PTHR15549">
    <property type="entry name" value="PAIRED IMMUNOGLOBULIN-LIKE TYPE 2 RECEPTOR"/>
    <property type="match status" value="1"/>
</dbReference>
<dbReference type="EMBL" id="VCHE01000001">
    <property type="protein sequence ID" value="KAB2581128.1"/>
    <property type="molecule type" value="Genomic_DNA"/>
</dbReference>
<dbReference type="GO" id="GO:0016020">
    <property type="term" value="C:membrane"/>
    <property type="evidence" value="ECO:0007669"/>
    <property type="project" value="UniProtKB-SubCell"/>
</dbReference>
<keyword evidence="7" id="KW-0732">Signal</keyword>
<protein>
    <submittedName>
        <fullName evidence="8">Uncharacterized protein</fullName>
    </submittedName>
</protein>
<evidence type="ECO:0000313" key="9">
    <source>
        <dbReference type="Proteomes" id="UP000325902"/>
    </source>
</evidence>
<dbReference type="PANTHER" id="PTHR15549:SF26">
    <property type="entry name" value="AXIAL BUDDING PATTERN PROTEIN 2-RELATED"/>
    <property type="match status" value="1"/>
</dbReference>
<evidence type="ECO:0000313" key="8">
    <source>
        <dbReference type="EMBL" id="KAB2581128.1"/>
    </source>
</evidence>
<feature type="region of interest" description="Disordered" evidence="5">
    <location>
        <begin position="288"/>
        <end position="360"/>
    </location>
</feature>
<feature type="compositionally biased region" description="Polar residues" evidence="5">
    <location>
        <begin position="141"/>
        <end position="157"/>
    </location>
</feature>